<name>A0ABT4KUN1_9SPHI</name>
<feature type="domain" description="OmpA-like" evidence="6">
    <location>
        <begin position="10"/>
        <end position="132"/>
    </location>
</feature>
<organism evidence="7 8">
    <name type="scientific">Pedobacter rhodius</name>
    <dbReference type="NCBI Taxonomy" id="3004098"/>
    <lineage>
        <taxon>Bacteria</taxon>
        <taxon>Pseudomonadati</taxon>
        <taxon>Bacteroidota</taxon>
        <taxon>Sphingobacteriia</taxon>
        <taxon>Sphingobacteriales</taxon>
        <taxon>Sphingobacteriaceae</taxon>
        <taxon>Pedobacter</taxon>
    </lineage>
</organism>
<evidence type="ECO:0000256" key="2">
    <source>
        <dbReference type="ARBA" id="ARBA00023136"/>
    </source>
</evidence>
<evidence type="ECO:0000256" key="4">
    <source>
        <dbReference type="PROSITE-ProRule" id="PRU00473"/>
    </source>
</evidence>
<dbReference type="PRINTS" id="PR01023">
    <property type="entry name" value="NAFLGMOTY"/>
</dbReference>
<dbReference type="CDD" id="cd07185">
    <property type="entry name" value="OmpA_C-like"/>
    <property type="match status" value="1"/>
</dbReference>
<dbReference type="Proteomes" id="UP001144341">
    <property type="component" value="Unassembled WGS sequence"/>
</dbReference>
<dbReference type="PRINTS" id="PR01021">
    <property type="entry name" value="OMPADOMAIN"/>
</dbReference>
<gene>
    <name evidence="7" type="ORF">O0931_04905</name>
</gene>
<dbReference type="Gene3D" id="3.30.1330.60">
    <property type="entry name" value="OmpA-like domain"/>
    <property type="match status" value="1"/>
</dbReference>
<sequence>MYADYCINSFKINVPIVLDNIYYEFNSAELTEPSKKVLDALVVIMDDNPEMEIELGSHTDNIGTDAYNQELSERRAKSCVDYLVSKNIAQNRMTFKGYGESTPVAPNKFKNGKDNPDGRAKNRRTEFKVTKK</sequence>
<evidence type="ECO:0000259" key="6">
    <source>
        <dbReference type="PROSITE" id="PS51123"/>
    </source>
</evidence>
<evidence type="ECO:0000313" key="7">
    <source>
        <dbReference type="EMBL" id="MCZ4222630.1"/>
    </source>
</evidence>
<evidence type="ECO:0000313" key="8">
    <source>
        <dbReference type="Proteomes" id="UP001144341"/>
    </source>
</evidence>
<dbReference type="InterPro" id="IPR036737">
    <property type="entry name" value="OmpA-like_sf"/>
</dbReference>
<dbReference type="PANTHER" id="PTHR30329:SF21">
    <property type="entry name" value="LIPOPROTEIN YIAD-RELATED"/>
    <property type="match status" value="1"/>
</dbReference>
<evidence type="ECO:0000256" key="5">
    <source>
        <dbReference type="SAM" id="MobiDB-lite"/>
    </source>
</evidence>
<evidence type="ECO:0000256" key="1">
    <source>
        <dbReference type="ARBA" id="ARBA00004442"/>
    </source>
</evidence>
<feature type="compositionally biased region" description="Basic and acidic residues" evidence="5">
    <location>
        <begin position="111"/>
        <end position="132"/>
    </location>
</feature>
<dbReference type="EMBL" id="JAPWGL010000001">
    <property type="protein sequence ID" value="MCZ4222630.1"/>
    <property type="molecule type" value="Genomic_DNA"/>
</dbReference>
<dbReference type="PANTHER" id="PTHR30329">
    <property type="entry name" value="STATOR ELEMENT OF FLAGELLAR MOTOR COMPLEX"/>
    <property type="match status" value="1"/>
</dbReference>
<protein>
    <submittedName>
        <fullName evidence="7">OmpA family protein</fullName>
    </submittedName>
</protein>
<reference evidence="7" key="1">
    <citation type="submission" date="2022-12" db="EMBL/GenBank/DDBJ databases">
        <title>Genome sequence of SJ11.</title>
        <authorList>
            <person name="Woo H."/>
        </authorList>
    </citation>
    <scope>NUCLEOTIDE SEQUENCE</scope>
    <source>
        <strain evidence="7">SJ11</strain>
    </source>
</reference>
<dbReference type="SUPFAM" id="SSF103088">
    <property type="entry name" value="OmpA-like"/>
    <property type="match status" value="1"/>
</dbReference>
<accession>A0ABT4KUN1</accession>
<comment type="caution">
    <text evidence="7">The sequence shown here is derived from an EMBL/GenBank/DDBJ whole genome shotgun (WGS) entry which is preliminary data.</text>
</comment>
<keyword evidence="2 4" id="KW-0472">Membrane</keyword>
<keyword evidence="8" id="KW-1185">Reference proteome</keyword>
<feature type="region of interest" description="Disordered" evidence="5">
    <location>
        <begin position="97"/>
        <end position="132"/>
    </location>
</feature>
<dbReference type="Pfam" id="PF00691">
    <property type="entry name" value="OmpA"/>
    <property type="match status" value="1"/>
</dbReference>
<dbReference type="InterPro" id="IPR006665">
    <property type="entry name" value="OmpA-like"/>
</dbReference>
<proteinExistence type="predicted"/>
<dbReference type="InterPro" id="IPR006664">
    <property type="entry name" value="OMP_bac"/>
</dbReference>
<dbReference type="InterPro" id="IPR050330">
    <property type="entry name" value="Bact_OuterMem_StrucFunc"/>
</dbReference>
<keyword evidence="3" id="KW-0998">Cell outer membrane</keyword>
<evidence type="ECO:0000256" key="3">
    <source>
        <dbReference type="ARBA" id="ARBA00023237"/>
    </source>
</evidence>
<dbReference type="PROSITE" id="PS51123">
    <property type="entry name" value="OMPA_2"/>
    <property type="match status" value="1"/>
</dbReference>
<comment type="subcellular location">
    <subcellularLocation>
        <location evidence="1">Cell outer membrane</location>
    </subcellularLocation>
</comment>